<sequence>MNITAVFFLCIVKLRGFLNGDSVPCASVLLSSSAFSSDKGGGEFGCELMFIPKRFSAFERSFILPTHDLRDACWLLSLELKEIALEVVEGQTIIVEEKKMEN</sequence>
<comment type="caution">
    <text evidence="2">The sequence shown here is derived from an EMBL/GenBank/DDBJ whole genome shotgun (WGS) entry which is preliminary data.</text>
</comment>
<evidence type="ECO:0000313" key="3">
    <source>
        <dbReference type="Proteomes" id="UP000887013"/>
    </source>
</evidence>
<dbReference type="Proteomes" id="UP000887013">
    <property type="component" value="Unassembled WGS sequence"/>
</dbReference>
<keyword evidence="3" id="KW-1185">Reference proteome</keyword>
<protein>
    <submittedName>
        <fullName evidence="2">Uncharacterized protein</fullName>
    </submittedName>
</protein>
<proteinExistence type="predicted"/>
<dbReference type="AlphaFoldDB" id="A0A8X6U1D7"/>
<feature type="chain" id="PRO_5036473147" evidence="1">
    <location>
        <begin position="21"/>
        <end position="102"/>
    </location>
</feature>
<keyword evidence="1" id="KW-0732">Signal</keyword>
<name>A0A8X6U1D7_NEPPI</name>
<feature type="signal peptide" evidence="1">
    <location>
        <begin position="1"/>
        <end position="20"/>
    </location>
</feature>
<dbReference type="EMBL" id="BMAW01069341">
    <property type="protein sequence ID" value="GFT68499.1"/>
    <property type="molecule type" value="Genomic_DNA"/>
</dbReference>
<reference evidence="2" key="1">
    <citation type="submission" date="2020-08" db="EMBL/GenBank/DDBJ databases">
        <title>Multicomponent nature underlies the extraordinary mechanical properties of spider dragline silk.</title>
        <authorList>
            <person name="Kono N."/>
            <person name="Nakamura H."/>
            <person name="Mori M."/>
            <person name="Yoshida Y."/>
            <person name="Ohtoshi R."/>
            <person name="Malay A.D."/>
            <person name="Moran D.A.P."/>
            <person name="Tomita M."/>
            <person name="Numata K."/>
            <person name="Arakawa K."/>
        </authorList>
    </citation>
    <scope>NUCLEOTIDE SEQUENCE</scope>
</reference>
<organism evidence="2 3">
    <name type="scientific">Nephila pilipes</name>
    <name type="common">Giant wood spider</name>
    <name type="synonym">Nephila maculata</name>
    <dbReference type="NCBI Taxonomy" id="299642"/>
    <lineage>
        <taxon>Eukaryota</taxon>
        <taxon>Metazoa</taxon>
        <taxon>Ecdysozoa</taxon>
        <taxon>Arthropoda</taxon>
        <taxon>Chelicerata</taxon>
        <taxon>Arachnida</taxon>
        <taxon>Araneae</taxon>
        <taxon>Araneomorphae</taxon>
        <taxon>Entelegynae</taxon>
        <taxon>Araneoidea</taxon>
        <taxon>Nephilidae</taxon>
        <taxon>Nephila</taxon>
    </lineage>
</organism>
<gene>
    <name evidence="2" type="ORF">NPIL_98141</name>
</gene>
<evidence type="ECO:0000313" key="2">
    <source>
        <dbReference type="EMBL" id="GFT68499.1"/>
    </source>
</evidence>
<accession>A0A8X6U1D7</accession>
<evidence type="ECO:0000256" key="1">
    <source>
        <dbReference type="SAM" id="SignalP"/>
    </source>
</evidence>